<dbReference type="Gene3D" id="3.40.190.10">
    <property type="entry name" value="Periplasmic binding protein-like II"/>
    <property type="match status" value="2"/>
</dbReference>
<keyword evidence="3" id="KW-0238">DNA-binding</keyword>
<evidence type="ECO:0000259" key="5">
    <source>
        <dbReference type="PROSITE" id="PS50931"/>
    </source>
</evidence>
<dbReference type="CDD" id="cd08414">
    <property type="entry name" value="PBP2_LTTR_aromatics_like"/>
    <property type="match status" value="1"/>
</dbReference>
<dbReference type="PANTHER" id="PTHR30346">
    <property type="entry name" value="TRANSCRIPTIONAL DUAL REGULATOR HCAR-RELATED"/>
    <property type="match status" value="1"/>
</dbReference>
<dbReference type="RefSeq" id="WP_195898881.1">
    <property type="nucleotide sequence ID" value="NZ_JADOGI010000107.1"/>
</dbReference>
<dbReference type="InterPro" id="IPR000847">
    <property type="entry name" value="LysR_HTH_N"/>
</dbReference>
<dbReference type="PROSITE" id="PS50931">
    <property type="entry name" value="HTH_LYSR"/>
    <property type="match status" value="1"/>
</dbReference>
<organism evidence="6 7">
    <name type="scientific">Nonomuraea cypriaca</name>
    <dbReference type="NCBI Taxonomy" id="1187855"/>
    <lineage>
        <taxon>Bacteria</taxon>
        <taxon>Bacillati</taxon>
        <taxon>Actinomycetota</taxon>
        <taxon>Actinomycetes</taxon>
        <taxon>Streptosporangiales</taxon>
        <taxon>Streptosporangiaceae</taxon>
        <taxon>Nonomuraea</taxon>
    </lineage>
</organism>
<keyword evidence="2" id="KW-0805">Transcription regulation</keyword>
<reference evidence="6" key="1">
    <citation type="submission" date="2020-11" db="EMBL/GenBank/DDBJ databases">
        <title>Whole-genome analyses of Nonomuraea sp. K274.</title>
        <authorList>
            <person name="Veyisoglu A."/>
        </authorList>
    </citation>
    <scope>NUCLEOTIDE SEQUENCE</scope>
    <source>
        <strain evidence="6">K274</strain>
    </source>
</reference>
<dbReference type="GO" id="GO:0032993">
    <property type="term" value="C:protein-DNA complex"/>
    <property type="evidence" value="ECO:0007669"/>
    <property type="project" value="TreeGrafter"/>
</dbReference>
<dbReference type="SUPFAM" id="SSF46785">
    <property type="entry name" value="Winged helix' DNA-binding domain"/>
    <property type="match status" value="1"/>
</dbReference>
<evidence type="ECO:0000313" key="7">
    <source>
        <dbReference type="Proteomes" id="UP000605361"/>
    </source>
</evidence>
<dbReference type="PRINTS" id="PR00039">
    <property type="entry name" value="HTHLYSR"/>
</dbReference>
<protein>
    <submittedName>
        <fullName evidence="6">LysR family transcriptional regulator</fullName>
    </submittedName>
</protein>
<dbReference type="InterPro" id="IPR036390">
    <property type="entry name" value="WH_DNA-bd_sf"/>
</dbReference>
<comment type="similarity">
    <text evidence="1">Belongs to the LysR transcriptional regulatory family.</text>
</comment>
<dbReference type="SUPFAM" id="SSF53850">
    <property type="entry name" value="Periplasmic binding protein-like II"/>
    <property type="match status" value="1"/>
</dbReference>
<dbReference type="Pfam" id="PF03466">
    <property type="entry name" value="LysR_substrate"/>
    <property type="match status" value="1"/>
</dbReference>
<name>A0A931F1T8_9ACTN</name>
<dbReference type="GO" id="GO:0003700">
    <property type="term" value="F:DNA-binding transcription factor activity"/>
    <property type="evidence" value="ECO:0007669"/>
    <property type="project" value="InterPro"/>
</dbReference>
<feature type="domain" description="HTH lysR-type" evidence="5">
    <location>
        <begin position="5"/>
        <end position="62"/>
    </location>
</feature>
<dbReference type="FunFam" id="1.10.10.10:FF:000001">
    <property type="entry name" value="LysR family transcriptional regulator"/>
    <property type="match status" value="1"/>
</dbReference>
<keyword evidence="4" id="KW-0804">Transcription</keyword>
<dbReference type="Pfam" id="PF00126">
    <property type="entry name" value="HTH_1"/>
    <property type="match status" value="1"/>
</dbReference>
<proteinExistence type="inferred from homology"/>
<sequence length="287" mass="31292">MTSEVDLRLIRSFLAVAEESHVGRAAERLHVSQPTLSRQVQALEAQVGAVLLIRGPHGVSLTEAGRELMVEGERLLAQSGRALDRARRAARGDLGHLSVGFVGSALDAVVSLLGEMRLRHVGVAFTLTERPFREQTAGLATGEDDVAFVRDENAADSAWRLVELLREDMCLVVPATHPMAERVRVTRKELLAMAGEPFLSTRRWMSLKGFEPRSMDEVASTVATLRLVEAEVGVSLMPARYRSQAGPGVRFVPVAGHTSSLQLALPHRPQSAVTRLFIGLVAERFPP</sequence>
<dbReference type="InterPro" id="IPR005119">
    <property type="entry name" value="LysR_subst-bd"/>
</dbReference>
<evidence type="ECO:0000256" key="2">
    <source>
        <dbReference type="ARBA" id="ARBA00023015"/>
    </source>
</evidence>
<accession>A0A931F1T8</accession>
<evidence type="ECO:0000256" key="3">
    <source>
        <dbReference type="ARBA" id="ARBA00023125"/>
    </source>
</evidence>
<keyword evidence="7" id="KW-1185">Reference proteome</keyword>
<dbReference type="AlphaFoldDB" id="A0A931F1T8"/>
<dbReference type="InterPro" id="IPR036388">
    <property type="entry name" value="WH-like_DNA-bd_sf"/>
</dbReference>
<evidence type="ECO:0000256" key="1">
    <source>
        <dbReference type="ARBA" id="ARBA00009437"/>
    </source>
</evidence>
<dbReference type="Proteomes" id="UP000605361">
    <property type="component" value="Unassembled WGS sequence"/>
</dbReference>
<dbReference type="GO" id="GO:0003677">
    <property type="term" value="F:DNA binding"/>
    <property type="evidence" value="ECO:0007669"/>
    <property type="project" value="UniProtKB-KW"/>
</dbReference>
<gene>
    <name evidence="6" type="ORF">ITP53_30345</name>
</gene>
<dbReference type="EMBL" id="JADOGI010000107">
    <property type="protein sequence ID" value="MBF8189952.1"/>
    <property type="molecule type" value="Genomic_DNA"/>
</dbReference>
<dbReference type="PANTHER" id="PTHR30346:SF17">
    <property type="entry name" value="LYSR FAMILY TRANSCRIPTIONAL REGULATOR"/>
    <property type="match status" value="1"/>
</dbReference>
<evidence type="ECO:0000313" key="6">
    <source>
        <dbReference type="EMBL" id="MBF8189952.1"/>
    </source>
</evidence>
<comment type="caution">
    <text evidence="6">The sequence shown here is derived from an EMBL/GenBank/DDBJ whole genome shotgun (WGS) entry which is preliminary data.</text>
</comment>
<evidence type="ECO:0000256" key="4">
    <source>
        <dbReference type="ARBA" id="ARBA00023163"/>
    </source>
</evidence>
<dbReference type="Gene3D" id="1.10.10.10">
    <property type="entry name" value="Winged helix-like DNA-binding domain superfamily/Winged helix DNA-binding domain"/>
    <property type="match status" value="1"/>
</dbReference>